<feature type="signal peptide" evidence="4">
    <location>
        <begin position="1"/>
        <end position="26"/>
    </location>
</feature>
<evidence type="ECO:0000256" key="3">
    <source>
        <dbReference type="SAM" id="MobiDB-lite"/>
    </source>
</evidence>
<keyword evidence="8" id="KW-1185">Reference proteome</keyword>
<reference evidence="7 8" key="1">
    <citation type="submission" date="2020-08" db="EMBL/GenBank/DDBJ databases">
        <title>Genomic Encyclopedia of Type Strains, Phase III (KMG-III): the genomes of soil and plant-associated and newly described type strains.</title>
        <authorList>
            <person name="Whitman W."/>
        </authorList>
    </citation>
    <scope>NUCLEOTIDE SEQUENCE [LARGE SCALE GENOMIC DNA]</scope>
    <source>
        <strain evidence="7 8">CECT 8075</strain>
    </source>
</reference>
<keyword evidence="4" id="KW-0732">Signal</keyword>
<organism evidence="7 8">
    <name type="scientific">Aporhodopirellula rubra</name>
    <dbReference type="NCBI Taxonomy" id="980271"/>
    <lineage>
        <taxon>Bacteria</taxon>
        <taxon>Pseudomonadati</taxon>
        <taxon>Planctomycetota</taxon>
        <taxon>Planctomycetia</taxon>
        <taxon>Pirellulales</taxon>
        <taxon>Pirellulaceae</taxon>
        <taxon>Aporhodopirellula</taxon>
    </lineage>
</organism>
<feature type="domain" description="CusB-like beta-barrel" evidence="6">
    <location>
        <begin position="210"/>
        <end position="278"/>
    </location>
</feature>
<dbReference type="InterPro" id="IPR058792">
    <property type="entry name" value="Beta-barrel_RND_2"/>
</dbReference>
<comment type="similarity">
    <text evidence="1">Belongs to the membrane fusion protein (MFP) (TC 8.A.1) family.</text>
</comment>
<evidence type="ECO:0000256" key="4">
    <source>
        <dbReference type="SAM" id="SignalP"/>
    </source>
</evidence>
<dbReference type="RefSeq" id="WP_184306158.1">
    <property type="nucleotide sequence ID" value="NZ_JACHXU010000012.1"/>
</dbReference>
<keyword evidence="2" id="KW-0175">Coiled coil</keyword>
<proteinExistence type="inferred from homology"/>
<protein>
    <submittedName>
        <fullName evidence="7">RND family efflux transporter MFP subunit</fullName>
    </submittedName>
</protein>
<dbReference type="SUPFAM" id="SSF111369">
    <property type="entry name" value="HlyD-like secretion proteins"/>
    <property type="match status" value="1"/>
</dbReference>
<feature type="chain" id="PRO_5031221500" evidence="4">
    <location>
        <begin position="27"/>
        <end position="299"/>
    </location>
</feature>
<dbReference type="Gene3D" id="2.40.30.170">
    <property type="match status" value="1"/>
</dbReference>
<dbReference type="PANTHER" id="PTHR30469">
    <property type="entry name" value="MULTIDRUG RESISTANCE PROTEIN MDTA"/>
    <property type="match status" value="1"/>
</dbReference>
<dbReference type="PANTHER" id="PTHR30469:SF15">
    <property type="entry name" value="HLYD FAMILY OF SECRETION PROTEINS"/>
    <property type="match status" value="1"/>
</dbReference>
<dbReference type="Pfam" id="PF25917">
    <property type="entry name" value="BSH_RND"/>
    <property type="match status" value="1"/>
</dbReference>
<evidence type="ECO:0000313" key="7">
    <source>
        <dbReference type="EMBL" id="MBB3207903.1"/>
    </source>
</evidence>
<evidence type="ECO:0000256" key="1">
    <source>
        <dbReference type="ARBA" id="ARBA00009477"/>
    </source>
</evidence>
<dbReference type="NCBIfam" id="TIGR01730">
    <property type="entry name" value="RND_mfp"/>
    <property type="match status" value="1"/>
</dbReference>
<evidence type="ECO:0000259" key="6">
    <source>
        <dbReference type="Pfam" id="PF25954"/>
    </source>
</evidence>
<dbReference type="InterPro" id="IPR058625">
    <property type="entry name" value="MdtA-like_BSH"/>
</dbReference>
<dbReference type="InterPro" id="IPR006143">
    <property type="entry name" value="RND_pump_MFP"/>
</dbReference>
<dbReference type="Proteomes" id="UP000536179">
    <property type="component" value="Unassembled WGS sequence"/>
</dbReference>
<dbReference type="Pfam" id="PF25954">
    <property type="entry name" value="Beta-barrel_RND_2"/>
    <property type="match status" value="1"/>
</dbReference>
<sequence length="299" mass="32508">MNRLYPAAILMSVFVTMVAATSPVNAADPTALTHTSYEGFAEAIRDVELSTDEFGQLVAVPVELGQLVREGQLLAQLDDGIQRAAAEVAMMQASMEGEVKSAEAARTLQTYRVEQLQTLHTDRMAGAEELRRAKMDLEMANARLQIAVEQKRLRETELKRLELQVQQRRVLAPFDGVVAAKRLDAGAAVTPGNAAILRLIRTDVLIGVFNVPAESSFAMRPGMAAQVYFRAARQTVDAEIESIAPAINGESGTVLIRVLIPNPENQLRPGDRLSMRITPGQTLPDVVPGQASLRGATRR</sequence>
<gene>
    <name evidence="7" type="ORF">FHS27_003730</name>
</gene>
<name>A0A7W5E0F5_9BACT</name>
<dbReference type="GO" id="GO:1990281">
    <property type="term" value="C:efflux pump complex"/>
    <property type="evidence" value="ECO:0007669"/>
    <property type="project" value="TreeGrafter"/>
</dbReference>
<dbReference type="Gene3D" id="1.10.287.470">
    <property type="entry name" value="Helix hairpin bin"/>
    <property type="match status" value="1"/>
</dbReference>
<feature type="region of interest" description="Disordered" evidence="3">
    <location>
        <begin position="280"/>
        <end position="299"/>
    </location>
</feature>
<dbReference type="AlphaFoldDB" id="A0A7W5E0F5"/>
<dbReference type="GO" id="GO:0015562">
    <property type="term" value="F:efflux transmembrane transporter activity"/>
    <property type="evidence" value="ECO:0007669"/>
    <property type="project" value="TreeGrafter"/>
</dbReference>
<feature type="coiled-coil region" evidence="2">
    <location>
        <begin position="127"/>
        <end position="164"/>
    </location>
</feature>
<dbReference type="EMBL" id="JACHXU010000012">
    <property type="protein sequence ID" value="MBB3207903.1"/>
    <property type="molecule type" value="Genomic_DNA"/>
</dbReference>
<evidence type="ECO:0000256" key="2">
    <source>
        <dbReference type="SAM" id="Coils"/>
    </source>
</evidence>
<accession>A0A7W5E0F5</accession>
<feature type="domain" description="Multidrug resistance protein MdtA-like barrel-sandwich hybrid" evidence="5">
    <location>
        <begin position="55"/>
        <end position="197"/>
    </location>
</feature>
<dbReference type="Gene3D" id="2.40.50.100">
    <property type="match status" value="1"/>
</dbReference>
<comment type="caution">
    <text evidence="7">The sequence shown here is derived from an EMBL/GenBank/DDBJ whole genome shotgun (WGS) entry which is preliminary data.</text>
</comment>
<evidence type="ECO:0000313" key="8">
    <source>
        <dbReference type="Proteomes" id="UP000536179"/>
    </source>
</evidence>
<evidence type="ECO:0000259" key="5">
    <source>
        <dbReference type="Pfam" id="PF25917"/>
    </source>
</evidence>